<comment type="caution">
    <text evidence="1">The sequence shown here is derived from an EMBL/GenBank/DDBJ whole genome shotgun (WGS) entry which is preliminary data.</text>
</comment>
<gene>
    <name evidence="1" type="ORF">EJK54_1612</name>
</gene>
<accession>A0ABY0BJV1</accession>
<reference evidence="1 2" key="1">
    <citation type="submission" date="2018-12" db="EMBL/GenBank/DDBJ databases">
        <title>Persistence of Moraxella catarrhalis in Chronic Obstructive Pulmonary Disease and Regulation of the Hag/MID Adhesin.</title>
        <authorList>
            <person name="Murphy T."/>
            <person name="Zhao X."/>
            <person name="Vyas G."/>
            <person name="Aluvathingal J."/>
            <person name="Nadendla S."/>
            <person name="Tallon L."/>
            <person name="Tettelin H."/>
        </authorList>
    </citation>
    <scope>NUCLEOTIDE SEQUENCE [LARGE SCALE GENOMIC DNA]</scope>
    <source>
        <strain evidence="1 2">173P27B1</strain>
    </source>
</reference>
<dbReference type="EMBL" id="RYER01000017">
    <property type="protein sequence ID" value="RUO16364.1"/>
    <property type="molecule type" value="Genomic_DNA"/>
</dbReference>
<name>A0ABY0BJV1_MORCA</name>
<organism evidence="1 2">
    <name type="scientific">Moraxella catarrhalis</name>
    <name type="common">Branhamella catarrhalis</name>
    <dbReference type="NCBI Taxonomy" id="480"/>
    <lineage>
        <taxon>Bacteria</taxon>
        <taxon>Pseudomonadati</taxon>
        <taxon>Pseudomonadota</taxon>
        <taxon>Gammaproteobacteria</taxon>
        <taxon>Moraxellales</taxon>
        <taxon>Moraxellaceae</taxon>
        <taxon>Moraxella</taxon>
    </lineage>
</organism>
<protein>
    <submittedName>
        <fullName evidence="1">Uncharacterized protein</fullName>
    </submittedName>
</protein>
<keyword evidence="2" id="KW-1185">Reference proteome</keyword>
<sequence>MIIELRRPILAEILSLFEYFNDSKYLKISQKIQPKIINQPHHTRSNFHHFGINFEL</sequence>
<evidence type="ECO:0000313" key="1">
    <source>
        <dbReference type="EMBL" id="RUO16364.1"/>
    </source>
</evidence>
<evidence type="ECO:0000313" key="2">
    <source>
        <dbReference type="Proteomes" id="UP000268436"/>
    </source>
</evidence>
<dbReference type="Proteomes" id="UP000268436">
    <property type="component" value="Unassembled WGS sequence"/>
</dbReference>
<proteinExistence type="predicted"/>